<dbReference type="AlphaFoldDB" id="W4R0I2"/>
<comment type="caution">
    <text evidence="1">The sequence shown here is derived from an EMBL/GenBank/DDBJ whole genome shotgun (WGS) entry which is preliminary data.</text>
</comment>
<dbReference type="InterPro" id="IPR020908">
    <property type="entry name" value="UPF0738"/>
</dbReference>
<reference evidence="1 2" key="1">
    <citation type="journal article" date="2014" name="Genome Announc.">
        <title>Draft Genome Sequences of Three Alkaliphilic Bacillus Strains, Bacillus wakoensis JCM 9140T, Bacillus akibai JCM 9157T, and Bacillus hemicellulosilyticus JCM 9152T.</title>
        <authorList>
            <person name="Yuki M."/>
            <person name="Oshima K."/>
            <person name="Suda W."/>
            <person name="Oshida Y."/>
            <person name="Kitamura K."/>
            <person name="Iida T."/>
            <person name="Hattori M."/>
            <person name="Ohkuma M."/>
        </authorList>
    </citation>
    <scope>NUCLEOTIDE SEQUENCE [LARGE SCALE GENOMIC DNA]</scope>
    <source>
        <strain evidence="1 2">JCM 9157</strain>
    </source>
</reference>
<dbReference type="eggNOG" id="ENOG5032YMN">
    <property type="taxonomic scope" value="Bacteria"/>
</dbReference>
<dbReference type="Pfam" id="PF19785">
    <property type="entry name" value="UPF0738"/>
    <property type="match status" value="1"/>
</dbReference>
<evidence type="ECO:0000313" key="1">
    <source>
        <dbReference type="EMBL" id="GAE37064.1"/>
    </source>
</evidence>
<proteinExistence type="predicted"/>
<sequence>MKKLNVTEIQEKPEGFVASVKEELNVELARTLKAGNRMLVDSDGLAFIYIIEDELDYYYVSFGKGTWPSLKKLLANQGSLDLELGNSLNIELTAIADELAFLTENIEGNSNYGEEMEKAVSDIFL</sequence>
<accession>W4R0I2</accession>
<evidence type="ECO:0000313" key="2">
    <source>
        <dbReference type="Proteomes" id="UP000018896"/>
    </source>
</evidence>
<dbReference type="EMBL" id="BAUV01000052">
    <property type="protein sequence ID" value="GAE37064.1"/>
    <property type="molecule type" value="Genomic_DNA"/>
</dbReference>
<dbReference type="RefSeq" id="WP_052013276.1">
    <property type="nucleotide sequence ID" value="NZ_BAUV01000052.1"/>
</dbReference>
<keyword evidence="2" id="KW-1185">Reference proteome</keyword>
<gene>
    <name evidence="1" type="ORF">JCM9157_4307</name>
</gene>
<name>W4R0I2_HALA3</name>
<dbReference type="Proteomes" id="UP000018896">
    <property type="component" value="Unassembled WGS sequence"/>
</dbReference>
<dbReference type="STRING" id="1236973.JCM9157_4307"/>
<organism evidence="1 2">
    <name type="scientific">Halalkalibacter akibai (strain ATCC 43226 / DSM 21942 / CIP 109018 / JCM 9157 / 1139)</name>
    <name type="common">Bacillus akibai</name>
    <dbReference type="NCBI Taxonomy" id="1236973"/>
    <lineage>
        <taxon>Bacteria</taxon>
        <taxon>Bacillati</taxon>
        <taxon>Bacillota</taxon>
        <taxon>Bacilli</taxon>
        <taxon>Bacillales</taxon>
        <taxon>Bacillaceae</taxon>
        <taxon>Halalkalibacter</taxon>
    </lineage>
</organism>
<dbReference type="OrthoDB" id="2966478at2"/>
<protein>
    <submittedName>
        <fullName evidence="1">Uncharacterized protein</fullName>
    </submittedName>
</protein>